<keyword evidence="3" id="KW-0695">RNA-directed DNA polymerase</keyword>
<feature type="compositionally biased region" description="Basic and acidic residues" evidence="1">
    <location>
        <begin position="63"/>
        <end position="72"/>
    </location>
</feature>
<dbReference type="PROSITE" id="PS50994">
    <property type="entry name" value="INTEGRASE"/>
    <property type="match status" value="1"/>
</dbReference>
<dbReference type="Pfam" id="PF00665">
    <property type="entry name" value="rve"/>
    <property type="match status" value="1"/>
</dbReference>
<reference evidence="3" key="2">
    <citation type="submission" date="2022-01" db="EMBL/GenBank/DDBJ databases">
        <authorList>
            <person name="Yamashiro T."/>
            <person name="Shiraishi A."/>
            <person name="Satake H."/>
            <person name="Nakayama K."/>
        </authorList>
    </citation>
    <scope>NUCLEOTIDE SEQUENCE</scope>
</reference>
<keyword evidence="3" id="KW-0808">Transferase</keyword>
<dbReference type="PANTHER" id="PTHR37984">
    <property type="entry name" value="PROTEIN CBG26694"/>
    <property type="match status" value="1"/>
</dbReference>
<evidence type="ECO:0000256" key="1">
    <source>
        <dbReference type="SAM" id="MobiDB-lite"/>
    </source>
</evidence>
<dbReference type="Gene3D" id="1.10.340.70">
    <property type="match status" value="1"/>
</dbReference>
<evidence type="ECO:0000259" key="2">
    <source>
        <dbReference type="PROSITE" id="PS50994"/>
    </source>
</evidence>
<dbReference type="InterPro" id="IPR012337">
    <property type="entry name" value="RNaseH-like_sf"/>
</dbReference>
<dbReference type="PANTHER" id="PTHR37984:SF5">
    <property type="entry name" value="PROTEIN NYNRIN-LIKE"/>
    <property type="match status" value="1"/>
</dbReference>
<accession>A0ABQ5JBE2</accession>
<dbReference type="InterPro" id="IPR043502">
    <property type="entry name" value="DNA/RNA_pol_sf"/>
</dbReference>
<evidence type="ECO:0000313" key="3">
    <source>
        <dbReference type="EMBL" id="GJU09867.1"/>
    </source>
</evidence>
<keyword evidence="4" id="KW-1185">Reference proteome</keyword>
<dbReference type="Proteomes" id="UP001151760">
    <property type="component" value="Unassembled WGS sequence"/>
</dbReference>
<feature type="region of interest" description="Disordered" evidence="1">
    <location>
        <begin position="44"/>
        <end position="101"/>
    </location>
</feature>
<comment type="caution">
    <text evidence="3">The sequence shown here is derived from an EMBL/GenBank/DDBJ whole genome shotgun (WGS) entry which is preliminary data.</text>
</comment>
<feature type="compositionally biased region" description="Polar residues" evidence="1">
    <location>
        <begin position="76"/>
        <end position="90"/>
    </location>
</feature>
<dbReference type="InterPro" id="IPR041588">
    <property type="entry name" value="Integrase_H2C2"/>
</dbReference>
<feature type="domain" description="Integrase catalytic" evidence="2">
    <location>
        <begin position="400"/>
        <end position="537"/>
    </location>
</feature>
<evidence type="ECO:0000313" key="4">
    <source>
        <dbReference type="Proteomes" id="UP001151760"/>
    </source>
</evidence>
<gene>
    <name evidence="3" type="ORF">Tco_1132263</name>
</gene>
<dbReference type="SUPFAM" id="SSF56672">
    <property type="entry name" value="DNA/RNA polymerases"/>
    <property type="match status" value="1"/>
</dbReference>
<dbReference type="InterPro" id="IPR001584">
    <property type="entry name" value="Integrase_cat-core"/>
</dbReference>
<dbReference type="Gene3D" id="3.30.420.10">
    <property type="entry name" value="Ribonuclease H-like superfamily/Ribonuclease H"/>
    <property type="match status" value="1"/>
</dbReference>
<dbReference type="EMBL" id="BQNB010021766">
    <property type="protein sequence ID" value="GJU09867.1"/>
    <property type="molecule type" value="Genomic_DNA"/>
</dbReference>
<dbReference type="Pfam" id="PF17921">
    <property type="entry name" value="Integrase_H2C2"/>
    <property type="match status" value="1"/>
</dbReference>
<sequence>MISDNEDAVRIRTLVSAELVQQTTSRSIDGCEELRRVLYSRREAAARGHAEKATPYRSGLGNDKYKPHDNDPKGGYSQTEGSNFPNQHQCRTPRRAASWGKDTASINKQRANHTTMSASNCAANRQIGQGRRLDHWKVSCEKSITMIGSPTQLSCLEKWSPYADTLQVAAWTHTRGITKPNGKDDEEKSAFHTKSRCSYPSQQDKSLPLFKTLKKCTKKGDFRWTTEAEEASLQLIAQYSSTSHANRNSVQTPVYFVSKALKETEINYSAMEKLILALVFAPKELVGTLPHDQTDAPGAYAHAAEEIQFEMVSSYRRFSSYKPWLRCVRPIQADYVLREIHAGSCSMHSGPRSVVARALRSGYYWPTMHRDARDMIKKCKDCQVHRPILRQPQQELTPITSPWPFHKWGIDIAGPFPVAAGGLKFLIVAIDYFTKWIEAKSRSATISGNQVKRFVWDNIVCHFGLPGEIVSDNGKQFCDNPFKDWCSRLSITQRFASVKHPQTNGLVERANRSLGEGSKARKWLAQDRWGVELSNIL</sequence>
<organism evidence="3 4">
    <name type="scientific">Tanacetum coccineum</name>
    <dbReference type="NCBI Taxonomy" id="301880"/>
    <lineage>
        <taxon>Eukaryota</taxon>
        <taxon>Viridiplantae</taxon>
        <taxon>Streptophyta</taxon>
        <taxon>Embryophyta</taxon>
        <taxon>Tracheophyta</taxon>
        <taxon>Spermatophyta</taxon>
        <taxon>Magnoliopsida</taxon>
        <taxon>eudicotyledons</taxon>
        <taxon>Gunneridae</taxon>
        <taxon>Pentapetalae</taxon>
        <taxon>asterids</taxon>
        <taxon>campanulids</taxon>
        <taxon>Asterales</taxon>
        <taxon>Asteraceae</taxon>
        <taxon>Asteroideae</taxon>
        <taxon>Anthemideae</taxon>
        <taxon>Anthemidinae</taxon>
        <taxon>Tanacetum</taxon>
    </lineage>
</organism>
<protein>
    <submittedName>
        <fullName evidence="3">Reverse transcriptase domain-containing protein</fullName>
    </submittedName>
</protein>
<dbReference type="GO" id="GO:0003964">
    <property type="term" value="F:RNA-directed DNA polymerase activity"/>
    <property type="evidence" value="ECO:0007669"/>
    <property type="project" value="UniProtKB-KW"/>
</dbReference>
<keyword evidence="3" id="KW-0548">Nucleotidyltransferase</keyword>
<reference evidence="3" key="1">
    <citation type="journal article" date="2022" name="Int. J. Mol. Sci.">
        <title>Draft Genome of Tanacetum Coccineum: Genomic Comparison of Closely Related Tanacetum-Family Plants.</title>
        <authorList>
            <person name="Yamashiro T."/>
            <person name="Shiraishi A."/>
            <person name="Nakayama K."/>
            <person name="Satake H."/>
        </authorList>
    </citation>
    <scope>NUCLEOTIDE SEQUENCE</scope>
</reference>
<proteinExistence type="predicted"/>
<name>A0ABQ5JBE2_9ASTR</name>
<dbReference type="InterPro" id="IPR050951">
    <property type="entry name" value="Retrovirus_Pol_polyprotein"/>
</dbReference>
<feature type="compositionally biased region" description="Basic and acidic residues" evidence="1">
    <location>
        <begin position="44"/>
        <end position="54"/>
    </location>
</feature>
<dbReference type="InterPro" id="IPR036397">
    <property type="entry name" value="RNaseH_sf"/>
</dbReference>
<dbReference type="SUPFAM" id="SSF53098">
    <property type="entry name" value="Ribonuclease H-like"/>
    <property type="match status" value="1"/>
</dbReference>